<accession>A0AA37WNX5</accession>
<dbReference type="PANTHER" id="PTHR43065:SF42">
    <property type="entry name" value="TWO-COMPONENT SENSOR PPRA"/>
    <property type="match status" value="1"/>
</dbReference>
<dbReference type="CDD" id="cd00082">
    <property type="entry name" value="HisKA"/>
    <property type="match status" value="1"/>
</dbReference>
<dbReference type="Gene3D" id="3.30.565.10">
    <property type="entry name" value="Histidine kinase-like ATPase, C-terminal domain"/>
    <property type="match status" value="1"/>
</dbReference>
<keyword evidence="9" id="KW-0808">Transferase</keyword>
<dbReference type="InterPro" id="IPR003594">
    <property type="entry name" value="HATPase_dom"/>
</dbReference>
<keyword evidence="10" id="KW-1185">Reference proteome</keyword>
<dbReference type="EMBL" id="BSPL01000005">
    <property type="protein sequence ID" value="GLS68395.1"/>
    <property type="molecule type" value="Genomic_DNA"/>
</dbReference>
<proteinExistence type="predicted"/>
<dbReference type="AlphaFoldDB" id="A0AA37WNX5"/>
<protein>
    <recommendedName>
        <fullName evidence="2">histidine kinase</fullName>
        <ecNumber evidence="2">2.7.13.3</ecNumber>
    </recommendedName>
</protein>
<dbReference type="InterPro" id="IPR011006">
    <property type="entry name" value="CheY-like_superfamily"/>
</dbReference>
<evidence type="ECO:0000259" key="8">
    <source>
        <dbReference type="PROSITE" id="PS50113"/>
    </source>
</evidence>
<dbReference type="SUPFAM" id="SSF55785">
    <property type="entry name" value="PYP-like sensor domain (PAS domain)"/>
    <property type="match status" value="1"/>
</dbReference>
<dbReference type="Gene3D" id="1.10.287.130">
    <property type="match status" value="1"/>
</dbReference>
<dbReference type="SUPFAM" id="SSF47384">
    <property type="entry name" value="Homodimeric domain of signal transducing histidine kinase"/>
    <property type="match status" value="1"/>
</dbReference>
<dbReference type="InterPro" id="IPR001610">
    <property type="entry name" value="PAC"/>
</dbReference>
<dbReference type="PROSITE" id="PS50113">
    <property type="entry name" value="PAC"/>
    <property type="match status" value="1"/>
</dbReference>
<dbReference type="RefSeq" id="WP_238197053.1">
    <property type="nucleotide sequence ID" value="NZ_BPQZ01000015.1"/>
</dbReference>
<dbReference type="Gene3D" id="3.30.450.20">
    <property type="entry name" value="PAS domain"/>
    <property type="match status" value="1"/>
</dbReference>
<comment type="caution">
    <text evidence="9">The sequence shown here is derived from an EMBL/GenBank/DDBJ whole genome shotgun (WGS) entry which is preliminary data.</text>
</comment>
<dbReference type="SMART" id="SM00086">
    <property type="entry name" value="PAC"/>
    <property type="match status" value="1"/>
</dbReference>
<dbReference type="InterPro" id="IPR004358">
    <property type="entry name" value="Sig_transdc_His_kin-like_C"/>
</dbReference>
<feature type="modified residue" description="4-aspartylphosphate" evidence="4">
    <location>
        <position position="614"/>
    </location>
</feature>
<feature type="domain" description="Histidine kinase" evidence="6">
    <location>
        <begin position="314"/>
        <end position="539"/>
    </location>
</feature>
<keyword evidence="5" id="KW-0175">Coiled coil</keyword>
<dbReference type="Pfam" id="PF08447">
    <property type="entry name" value="PAS_3"/>
    <property type="match status" value="1"/>
</dbReference>
<feature type="coiled-coil region" evidence="5">
    <location>
        <begin position="128"/>
        <end position="178"/>
    </location>
</feature>
<dbReference type="PROSITE" id="PS50109">
    <property type="entry name" value="HIS_KIN"/>
    <property type="match status" value="1"/>
</dbReference>
<dbReference type="InterPro" id="IPR005467">
    <property type="entry name" value="His_kinase_dom"/>
</dbReference>
<dbReference type="InterPro" id="IPR001789">
    <property type="entry name" value="Sig_transdc_resp-reg_receiver"/>
</dbReference>
<sequence length="685" mass="74649">MTAPGTHEERILILAPRGRDAQVVEQVLARAGTRAEACSDISGWLACLQTGAGAALITEEALAEAGKPDDLFAWLDAQPPWSDFPFIVLATRQAGRRSERASRLLARLGNVVLLERPVNAETLASAAASALRARHRQYQAREHLLERERVQEQLRLANEDLERRVAERTREVEAAHETLAFALDAAGMASWDLDYRTGASRRSPRFDAVFGYDGNGARWDRESLLAHVVAEDRDTAERAFATTLETGILDLECRIRRADGQVRWIAMRGQIKRDEAGLPLRIAGILMDRTDQRLTEEALRQAQKMEAIGQLTGGVAHDFNNLLTVIVGGLDMILRRPEHLDRVKRLAEAAMGAARRGEQLTQQLLAFSRRQMLRPQTLNPNRLLIDFKPLAERAAGGAVELVFDLDPALDPIRIDPAQFEAAVLNLIVNARDALEGHDRHARIVVTSRNVHLGTAAVADKGVAPGPYVAVSVSDTGSGIPPEVLGRIFEPFFTTKEVGKGTGLGLSQVYGFTRSAKGFAQIESEVGGGTTVSLYFPRSTDPAGEEVGTGPGAAIPLRRAGDGETVLLVEDDEQVLGMAVESLEELRYRVVVARNAAEALEHLTGVERIDILFSDVVMPGGMNGSQLAVEAQRLRPGIKVLLTSGYVANLDEGQVIGRGDLPVLNKPYRRDELARSLRLVLAGEGR</sequence>
<keyword evidence="3 4" id="KW-0597">Phosphoprotein</keyword>
<evidence type="ECO:0000259" key="6">
    <source>
        <dbReference type="PROSITE" id="PS50109"/>
    </source>
</evidence>
<evidence type="ECO:0000259" key="7">
    <source>
        <dbReference type="PROSITE" id="PS50110"/>
    </source>
</evidence>
<comment type="catalytic activity">
    <reaction evidence="1">
        <text>ATP + protein L-histidine = ADP + protein N-phospho-L-histidine.</text>
        <dbReference type="EC" id="2.7.13.3"/>
    </reaction>
</comment>
<dbReference type="SMART" id="SM00448">
    <property type="entry name" value="REC"/>
    <property type="match status" value="1"/>
</dbReference>
<evidence type="ECO:0000256" key="5">
    <source>
        <dbReference type="SAM" id="Coils"/>
    </source>
</evidence>
<evidence type="ECO:0000256" key="4">
    <source>
        <dbReference type="PROSITE-ProRule" id="PRU00169"/>
    </source>
</evidence>
<organism evidence="9 10">
    <name type="scientific">Methylobacterium tardum</name>
    <dbReference type="NCBI Taxonomy" id="374432"/>
    <lineage>
        <taxon>Bacteria</taxon>
        <taxon>Pseudomonadati</taxon>
        <taxon>Pseudomonadota</taxon>
        <taxon>Alphaproteobacteria</taxon>
        <taxon>Hyphomicrobiales</taxon>
        <taxon>Methylobacteriaceae</taxon>
        <taxon>Methylobacterium</taxon>
    </lineage>
</organism>
<dbReference type="PRINTS" id="PR00344">
    <property type="entry name" value="BCTRLSENSOR"/>
</dbReference>
<dbReference type="Pfam" id="PF00512">
    <property type="entry name" value="HisKA"/>
    <property type="match status" value="1"/>
</dbReference>
<evidence type="ECO:0000256" key="1">
    <source>
        <dbReference type="ARBA" id="ARBA00000085"/>
    </source>
</evidence>
<dbReference type="SMART" id="SM00387">
    <property type="entry name" value="HATPase_c"/>
    <property type="match status" value="1"/>
</dbReference>
<dbReference type="InterPro" id="IPR035965">
    <property type="entry name" value="PAS-like_dom_sf"/>
</dbReference>
<evidence type="ECO:0000256" key="2">
    <source>
        <dbReference type="ARBA" id="ARBA00012438"/>
    </source>
</evidence>
<dbReference type="SUPFAM" id="SSF55874">
    <property type="entry name" value="ATPase domain of HSP90 chaperone/DNA topoisomerase II/histidine kinase"/>
    <property type="match status" value="1"/>
</dbReference>
<dbReference type="Gene3D" id="3.40.50.2300">
    <property type="match status" value="1"/>
</dbReference>
<dbReference type="PANTHER" id="PTHR43065">
    <property type="entry name" value="SENSOR HISTIDINE KINASE"/>
    <property type="match status" value="1"/>
</dbReference>
<dbReference type="CDD" id="cd00130">
    <property type="entry name" value="PAS"/>
    <property type="match status" value="1"/>
</dbReference>
<dbReference type="EC" id="2.7.13.3" evidence="2"/>
<dbReference type="PROSITE" id="PS50110">
    <property type="entry name" value="RESPONSE_REGULATORY"/>
    <property type="match status" value="1"/>
</dbReference>
<dbReference type="InterPro" id="IPR000700">
    <property type="entry name" value="PAS-assoc_C"/>
</dbReference>
<dbReference type="Gene3D" id="2.10.70.100">
    <property type="match status" value="1"/>
</dbReference>
<dbReference type="Proteomes" id="UP001157440">
    <property type="component" value="Unassembled WGS sequence"/>
</dbReference>
<dbReference type="SUPFAM" id="SSF52172">
    <property type="entry name" value="CheY-like"/>
    <property type="match status" value="1"/>
</dbReference>
<evidence type="ECO:0000313" key="10">
    <source>
        <dbReference type="Proteomes" id="UP001157440"/>
    </source>
</evidence>
<feature type="domain" description="Response regulatory" evidence="7">
    <location>
        <begin position="564"/>
        <end position="680"/>
    </location>
</feature>
<dbReference type="Pfam" id="PF02518">
    <property type="entry name" value="HATPase_c"/>
    <property type="match status" value="1"/>
</dbReference>
<dbReference type="InterPro" id="IPR013655">
    <property type="entry name" value="PAS_fold_3"/>
</dbReference>
<gene>
    <name evidence="9" type="ORF">GCM10007890_04070</name>
</gene>
<dbReference type="InterPro" id="IPR000014">
    <property type="entry name" value="PAS"/>
</dbReference>
<dbReference type="InterPro" id="IPR003661">
    <property type="entry name" value="HisK_dim/P_dom"/>
</dbReference>
<keyword evidence="9" id="KW-0418">Kinase</keyword>
<reference evidence="10" key="1">
    <citation type="journal article" date="2019" name="Int. J. Syst. Evol. Microbiol.">
        <title>The Global Catalogue of Microorganisms (GCM) 10K type strain sequencing project: providing services to taxonomists for standard genome sequencing and annotation.</title>
        <authorList>
            <consortium name="The Broad Institute Genomics Platform"/>
            <consortium name="The Broad Institute Genome Sequencing Center for Infectious Disease"/>
            <person name="Wu L."/>
            <person name="Ma J."/>
        </authorList>
    </citation>
    <scope>NUCLEOTIDE SEQUENCE [LARGE SCALE GENOMIC DNA]</scope>
    <source>
        <strain evidence="10">NBRC 103632</strain>
    </source>
</reference>
<dbReference type="InterPro" id="IPR036890">
    <property type="entry name" value="HATPase_C_sf"/>
</dbReference>
<evidence type="ECO:0000313" key="9">
    <source>
        <dbReference type="EMBL" id="GLS68395.1"/>
    </source>
</evidence>
<dbReference type="InterPro" id="IPR036097">
    <property type="entry name" value="HisK_dim/P_sf"/>
</dbReference>
<name>A0AA37WNX5_9HYPH</name>
<dbReference type="SMART" id="SM00388">
    <property type="entry name" value="HisKA"/>
    <property type="match status" value="1"/>
</dbReference>
<dbReference type="GO" id="GO:0000155">
    <property type="term" value="F:phosphorelay sensor kinase activity"/>
    <property type="evidence" value="ECO:0007669"/>
    <property type="project" value="InterPro"/>
</dbReference>
<feature type="domain" description="PAC" evidence="8">
    <location>
        <begin position="249"/>
        <end position="301"/>
    </location>
</feature>
<evidence type="ECO:0000256" key="3">
    <source>
        <dbReference type="ARBA" id="ARBA00022553"/>
    </source>
</evidence>
<dbReference type="Pfam" id="PF00072">
    <property type="entry name" value="Response_reg"/>
    <property type="match status" value="1"/>
</dbReference>